<keyword evidence="2" id="KW-1185">Reference proteome</keyword>
<organism evidence="1 2">
    <name type="scientific">Necator americanus</name>
    <name type="common">Human hookworm</name>
    <dbReference type="NCBI Taxonomy" id="51031"/>
    <lineage>
        <taxon>Eukaryota</taxon>
        <taxon>Metazoa</taxon>
        <taxon>Ecdysozoa</taxon>
        <taxon>Nematoda</taxon>
        <taxon>Chromadorea</taxon>
        <taxon>Rhabditida</taxon>
        <taxon>Rhabditina</taxon>
        <taxon>Rhabditomorpha</taxon>
        <taxon>Strongyloidea</taxon>
        <taxon>Ancylostomatidae</taxon>
        <taxon>Bunostominae</taxon>
        <taxon>Necator</taxon>
    </lineage>
</organism>
<protein>
    <submittedName>
        <fullName evidence="1">Uncharacterized protein</fullName>
    </submittedName>
</protein>
<sequence>MKSDLIFLACKIGSSMTASDASVPLLVKPIGRLQTSLSSTGSLRECAVLPNGKSGNDIRQTRAFCVNPGTSEIGRSSIESTCISGEQIKFDILLSDVELDVRRLFEDIPRFSVK</sequence>
<comment type="caution">
    <text evidence="1">The sequence shown here is derived from an EMBL/GenBank/DDBJ whole genome shotgun (WGS) entry which is preliminary data.</text>
</comment>
<accession>A0ABR1DIQ6</accession>
<evidence type="ECO:0000313" key="2">
    <source>
        <dbReference type="Proteomes" id="UP001303046"/>
    </source>
</evidence>
<evidence type="ECO:0000313" key="1">
    <source>
        <dbReference type="EMBL" id="KAK6750093.1"/>
    </source>
</evidence>
<gene>
    <name evidence="1" type="primary">Necator_chrIV.g15512</name>
    <name evidence="1" type="ORF">RB195_002217</name>
</gene>
<proteinExistence type="predicted"/>
<dbReference type="Proteomes" id="UP001303046">
    <property type="component" value="Unassembled WGS sequence"/>
</dbReference>
<dbReference type="EMBL" id="JAVFWL010000004">
    <property type="protein sequence ID" value="KAK6750093.1"/>
    <property type="molecule type" value="Genomic_DNA"/>
</dbReference>
<name>A0ABR1DIQ6_NECAM</name>
<reference evidence="1 2" key="1">
    <citation type="submission" date="2023-08" db="EMBL/GenBank/DDBJ databases">
        <title>A Necator americanus chromosomal reference genome.</title>
        <authorList>
            <person name="Ilik V."/>
            <person name="Petrzelkova K.J."/>
            <person name="Pardy F."/>
            <person name="Fuh T."/>
            <person name="Niatou-Singa F.S."/>
            <person name="Gouil Q."/>
            <person name="Baker L."/>
            <person name="Ritchie M.E."/>
            <person name="Jex A.R."/>
            <person name="Gazzola D."/>
            <person name="Li H."/>
            <person name="Toshio Fujiwara R."/>
            <person name="Zhan B."/>
            <person name="Aroian R.V."/>
            <person name="Pafco B."/>
            <person name="Schwarz E.M."/>
        </authorList>
    </citation>
    <scope>NUCLEOTIDE SEQUENCE [LARGE SCALE GENOMIC DNA]</scope>
    <source>
        <strain evidence="1 2">Aroian</strain>
        <tissue evidence="1">Whole animal</tissue>
    </source>
</reference>